<comment type="caution">
    <text evidence="1">The sequence shown here is derived from an EMBL/GenBank/DDBJ whole genome shotgun (WGS) entry which is preliminary data.</text>
</comment>
<organism evidence="1 2">
    <name type="scientific">Bacteroides oleiciplenus</name>
    <dbReference type="NCBI Taxonomy" id="626931"/>
    <lineage>
        <taxon>Bacteria</taxon>
        <taxon>Pseudomonadati</taxon>
        <taxon>Bacteroidota</taxon>
        <taxon>Bacteroidia</taxon>
        <taxon>Bacteroidales</taxon>
        <taxon>Bacteroidaceae</taxon>
        <taxon>Bacteroides</taxon>
    </lineage>
</organism>
<protein>
    <submittedName>
        <fullName evidence="1">Uncharacterized protein</fullName>
    </submittedName>
</protein>
<name>A0A3E5B6N5_9BACE</name>
<proteinExistence type="predicted"/>
<sequence length="196" mass="22548">MSLFDYFRKRQELSVGAPVMTEEIVENGNRETDEMESAGNGSSAVLINYGTGMPIDLIYSFLKEDYETKGYDDALSNPDVSYKEMNKSMIRSNLEIKFRQVKLKYTDNLRNLDFHIKSRSEAGLVDLVKQLEMEKEMLLQHVEELDRMERDFQGNVPYMTGMLLSYERGFLKGLGALSLEQIKFGVSPLTQIKKED</sequence>
<dbReference type="AlphaFoldDB" id="A0A3E5B6N5"/>
<evidence type="ECO:0000313" key="2">
    <source>
        <dbReference type="Proteomes" id="UP000260983"/>
    </source>
</evidence>
<dbReference type="RefSeq" id="WP_009132696.1">
    <property type="nucleotide sequence ID" value="NZ_CABKRN010000008.1"/>
</dbReference>
<accession>A0A3E5B6N5</accession>
<dbReference type="Proteomes" id="UP000260983">
    <property type="component" value="Unassembled WGS sequence"/>
</dbReference>
<dbReference type="EMBL" id="QSUL01000012">
    <property type="protein sequence ID" value="RGN32995.1"/>
    <property type="molecule type" value="Genomic_DNA"/>
</dbReference>
<gene>
    <name evidence="1" type="ORF">DXB65_17390</name>
</gene>
<reference evidence="1 2" key="1">
    <citation type="submission" date="2018-08" db="EMBL/GenBank/DDBJ databases">
        <title>A genome reference for cultivated species of the human gut microbiota.</title>
        <authorList>
            <person name="Zou Y."/>
            <person name="Xue W."/>
            <person name="Luo G."/>
        </authorList>
    </citation>
    <scope>NUCLEOTIDE SEQUENCE [LARGE SCALE GENOMIC DNA]</scope>
    <source>
        <strain evidence="1 2">OM05-15BH</strain>
    </source>
</reference>
<evidence type="ECO:0000313" key="1">
    <source>
        <dbReference type="EMBL" id="RGN32995.1"/>
    </source>
</evidence>